<dbReference type="Pfam" id="PF13208">
    <property type="entry name" value="TerB_N"/>
    <property type="match status" value="1"/>
</dbReference>
<evidence type="ECO:0000313" key="5">
    <source>
        <dbReference type="Proteomes" id="UP000021369"/>
    </source>
</evidence>
<name>A0A011WM74_RUMAL</name>
<dbReference type="InterPro" id="IPR028932">
    <property type="entry name" value="TerB-C"/>
</dbReference>
<dbReference type="AlphaFoldDB" id="A0A011WM74"/>
<dbReference type="PATRIC" id="fig|1341156.4.peg.3123"/>
<evidence type="ECO:0000313" key="4">
    <source>
        <dbReference type="EMBL" id="EXM38110.1"/>
    </source>
</evidence>
<keyword evidence="5" id="KW-1185">Reference proteome</keyword>
<sequence length="507" mass="58552">MKNIDDLIELIMGDPKIRESKTLGEKVYRDEPILKRASQLVRDIVPPKDNTPAQLMEMRRMVYSPEAQWRSREWLFGKQGSFMADFEDNYEKIIPFEHYFPTYNDMTLEQQRTYFTWRTRIRQGEYMDISLSYIFVYIYELINLIGVKDPSEAYGSLKTLLEKYGESYPKLKRFVSIWLDDMVIYYGLDIALLNSSGILEFDDALCVLLDLDGHTDDEVFSALCIMSSYNAEKSAFYKTYPEEFRTVAVRSYKAFSEYYGAHRKKTLFEKLFGKSTISVHQMFGSAVFCYYRSSPQNSVVIDNVRRCFCRGGEWFSEGYAGKTHGNKQVGDFFRAIDSIMRTGFDFKNKLQAPDITKQLSKIINEQITILQDEKRQAEKLRVDIDLSKLGSIRRTADITRDKLIVDEEDLEEDKSPQPDMQEDVAEESVQDNTTPLDSGEYSFMQALLYGGDHQAAAKNAGAMPSVMADSINEKFYDIFADTVIEFDGDTPAVIEDYEEELKGMILP</sequence>
<evidence type="ECO:0000256" key="1">
    <source>
        <dbReference type="SAM" id="MobiDB-lite"/>
    </source>
</evidence>
<dbReference type="RefSeq" id="WP_037290298.1">
    <property type="nucleotide sequence ID" value="NZ_JEOB01000004.1"/>
</dbReference>
<feature type="region of interest" description="Disordered" evidence="1">
    <location>
        <begin position="406"/>
        <end position="434"/>
    </location>
</feature>
<evidence type="ECO:0000259" key="3">
    <source>
        <dbReference type="Pfam" id="PF15615"/>
    </source>
</evidence>
<evidence type="ECO:0008006" key="6">
    <source>
        <dbReference type="Google" id="ProtNLM"/>
    </source>
</evidence>
<protein>
    <recommendedName>
        <fullName evidence="6">TerB-C domain-containing protein</fullName>
    </recommendedName>
</protein>
<dbReference type="InterPro" id="IPR025266">
    <property type="entry name" value="TerB_N"/>
</dbReference>
<evidence type="ECO:0000259" key="2">
    <source>
        <dbReference type="Pfam" id="PF13208"/>
    </source>
</evidence>
<feature type="domain" description="TerB N-terminal" evidence="2">
    <location>
        <begin position="67"/>
        <end position="253"/>
    </location>
</feature>
<dbReference type="OrthoDB" id="2663344at2"/>
<dbReference type="Proteomes" id="UP000021369">
    <property type="component" value="Unassembled WGS sequence"/>
</dbReference>
<comment type="caution">
    <text evidence="4">The sequence shown here is derived from an EMBL/GenBank/DDBJ whole genome shotgun (WGS) entry which is preliminary data.</text>
</comment>
<feature type="compositionally biased region" description="Acidic residues" evidence="1">
    <location>
        <begin position="420"/>
        <end position="429"/>
    </location>
</feature>
<dbReference type="EMBL" id="JEOB01000004">
    <property type="protein sequence ID" value="EXM38110.1"/>
    <property type="molecule type" value="Genomic_DNA"/>
</dbReference>
<reference evidence="4 5" key="1">
    <citation type="submission" date="2013-06" db="EMBL/GenBank/DDBJ databases">
        <title>Rumen cellulosomics: divergent fiber-degrading strategies revealed by comparative genome-wide analysis of six Ruminococcal strains.</title>
        <authorList>
            <person name="Dassa B."/>
            <person name="Borovok I."/>
            <person name="Lamed R."/>
            <person name="Flint H."/>
            <person name="Yeoman C.J."/>
            <person name="White B."/>
            <person name="Bayer E.A."/>
        </authorList>
    </citation>
    <scope>NUCLEOTIDE SEQUENCE [LARGE SCALE GENOMIC DNA]</scope>
    <source>
        <strain evidence="4 5">SY3</strain>
    </source>
</reference>
<organism evidence="4 5">
    <name type="scientific">Ruminococcus albus SY3</name>
    <dbReference type="NCBI Taxonomy" id="1341156"/>
    <lineage>
        <taxon>Bacteria</taxon>
        <taxon>Bacillati</taxon>
        <taxon>Bacillota</taxon>
        <taxon>Clostridia</taxon>
        <taxon>Eubacteriales</taxon>
        <taxon>Oscillospiraceae</taxon>
        <taxon>Ruminococcus</taxon>
    </lineage>
</organism>
<proteinExistence type="predicted"/>
<feature type="domain" description="TerB-C" evidence="3">
    <location>
        <begin position="371"/>
        <end position="502"/>
    </location>
</feature>
<gene>
    <name evidence="4" type="ORF">RASY3_17610</name>
</gene>
<dbReference type="Pfam" id="PF15615">
    <property type="entry name" value="TerB_C"/>
    <property type="match status" value="1"/>
</dbReference>
<accession>A0A011WM74</accession>